<reference evidence="8 9" key="1">
    <citation type="submission" date="2019-10" db="EMBL/GenBank/DDBJ databases">
        <authorList>
            <person name="Dong K."/>
        </authorList>
    </citation>
    <scope>NUCLEOTIDE SEQUENCE [LARGE SCALE GENOMIC DNA]</scope>
    <source>
        <strain evidence="8">dk386</strain>
        <strain evidence="7">Dk386</strain>
        <strain evidence="6">Dk771</strain>
        <strain evidence="9">dk771</strain>
    </source>
</reference>
<dbReference type="GO" id="GO:0008726">
    <property type="term" value="F:alkanesulfonate monooxygenase activity"/>
    <property type="evidence" value="ECO:0007669"/>
    <property type="project" value="TreeGrafter"/>
</dbReference>
<evidence type="ECO:0000313" key="7">
    <source>
        <dbReference type="EMBL" id="QGA10647.1"/>
    </source>
</evidence>
<keyword evidence="2" id="KW-0288">FMN</keyword>
<evidence type="ECO:0000256" key="2">
    <source>
        <dbReference type="ARBA" id="ARBA00022643"/>
    </source>
</evidence>
<dbReference type="RefSeq" id="WP_153371047.1">
    <property type="nucleotide sequence ID" value="NZ_CP045650.1"/>
</dbReference>
<evidence type="ECO:0000313" key="8">
    <source>
        <dbReference type="Proteomes" id="UP000327478"/>
    </source>
</evidence>
<evidence type="ECO:0000259" key="5">
    <source>
        <dbReference type="Pfam" id="PF00296"/>
    </source>
</evidence>
<evidence type="ECO:0000256" key="1">
    <source>
        <dbReference type="ARBA" id="ARBA00022630"/>
    </source>
</evidence>
<dbReference type="GO" id="GO:0046306">
    <property type="term" value="P:alkanesulfonate catabolic process"/>
    <property type="evidence" value="ECO:0007669"/>
    <property type="project" value="TreeGrafter"/>
</dbReference>
<evidence type="ECO:0000256" key="3">
    <source>
        <dbReference type="ARBA" id="ARBA00023002"/>
    </source>
</evidence>
<dbReference type="Pfam" id="PF00296">
    <property type="entry name" value="Bac_luciferase"/>
    <property type="match status" value="1"/>
</dbReference>
<organism evidence="6 9">
    <name type="scientific">Acinetobacter wanghuae</name>
    <dbReference type="NCBI Taxonomy" id="2662362"/>
    <lineage>
        <taxon>Bacteria</taxon>
        <taxon>Pseudomonadati</taxon>
        <taxon>Pseudomonadota</taxon>
        <taxon>Gammaproteobacteria</taxon>
        <taxon>Moraxellales</taxon>
        <taxon>Moraxellaceae</taxon>
        <taxon>Acinetobacter</taxon>
    </lineage>
</organism>
<dbReference type="InterPro" id="IPR011251">
    <property type="entry name" value="Luciferase-like_dom"/>
</dbReference>
<dbReference type="EMBL" id="CP045650">
    <property type="protein sequence ID" value="QGA10647.1"/>
    <property type="molecule type" value="Genomic_DNA"/>
</dbReference>
<dbReference type="AlphaFoldDB" id="A0A5Q0P0H5"/>
<accession>A0A5Q0P0H5</accession>
<dbReference type="Proteomes" id="UP000327478">
    <property type="component" value="Chromosome"/>
</dbReference>
<name>A0A5Q0P0H5_9GAMM</name>
<proteinExistence type="predicted"/>
<dbReference type="SUPFAM" id="SSF51679">
    <property type="entry name" value="Bacterial luciferase-like"/>
    <property type="match status" value="1"/>
</dbReference>
<keyword evidence="8" id="KW-1185">Reference proteome</keyword>
<dbReference type="Gene3D" id="3.20.20.30">
    <property type="entry name" value="Luciferase-like domain"/>
    <property type="match status" value="1"/>
</dbReference>
<keyword evidence="3" id="KW-0560">Oxidoreductase</keyword>
<protein>
    <submittedName>
        <fullName evidence="6">LLM class flavin-dependent oxidoreductase</fullName>
    </submittedName>
</protein>
<evidence type="ECO:0000256" key="4">
    <source>
        <dbReference type="ARBA" id="ARBA00023033"/>
    </source>
</evidence>
<dbReference type="EMBL" id="WITK01000010">
    <property type="protein sequence ID" value="MQW92186.1"/>
    <property type="molecule type" value="Genomic_DNA"/>
</dbReference>
<dbReference type="InterPro" id="IPR050172">
    <property type="entry name" value="SsuD_RutA_monooxygenase"/>
</dbReference>
<evidence type="ECO:0000313" key="9">
    <source>
        <dbReference type="Proteomes" id="UP000480556"/>
    </source>
</evidence>
<dbReference type="Proteomes" id="UP000480556">
    <property type="component" value="Unassembled WGS sequence"/>
</dbReference>
<keyword evidence="1" id="KW-0285">Flavoprotein</keyword>
<dbReference type="PANTHER" id="PTHR42847:SF4">
    <property type="entry name" value="ALKANESULFONATE MONOOXYGENASE-RELATED"/>
    <property type="match status" value="1"/>
</dbReference>
<sequence>MAIKALWYLSTADGQYPWMSEGFYPVDFQRYKKLAQTIDQGGFYGALVATWPNDPLTSASSVAGSTENMKFLVAEYAGLTPAKLLAEQALTFEKFHGSRLLFNHINGTPQRIGTYGVDLTPETRYALGQSYWEEFQTHYNKGNKSLFPNTDFTIEPTTPNGIPLWGTGDSAAGIQHAGQVVNVYLLMIRELHRVKDQFSRAVAAAKDNGRTFSDLGALTSVTVRTSQAEAEKQFYQIFEKTGAELLKQKLDVSIKRKTGGEQSIHDFKAPDAQRQEWVDYIRKGQLPPLESLRLEDNLFAGMSAWSSLDIFGFASSAAYLVGSPENIAAQVETYHKEAGLSALIMSGWPLIEEAEYTAKLLLPLLKDIGE</sequence>
<dbReference type="InterPro" id="IPR036661">
    <property type="entry name" value="Luciferase-like_sf"/>
</dbReference>
<feature type="domain" description="Luciferase-like" evidence="5">
    <location>
        <begin position="26"/>
        <end position="336"/>
    </location>
</feature>
<dbReference type="PANTHER" id="PTHR42847">
    <property type="entry name" value="ALKANESULFONATE MONOOXYGENASE"/>
    <property type="match status" value="1"/>
</dbReference>
<evidence type="ECO:0000313" key="6">
    <source>
        <dbReference type="EMBL" id="MQW92186.1"/>
    </source>
</evidence>
<keyword evidence="4" id="KW-0503">Monooxygenase</keyword>
<gene>
    <name evidence="7" type="ORF">GFH30_04185</name>
    <name evidence="6" type="ORF">GHJ48_07245</name>
</gene>